<feature type="region of interest" description="Disordered" evidence="7">
    <location>
        <begin position="882"/>
        <end position="915"/>
    </location>
</feature>
<dbReference type="PROSITE" id="PS51293">
    <property type="entry name" value="SANT"/>
    <property type="match status" value="1"/>
</dbReference>
<comment type="caution">
    <text evidence="13">The sequence shown here is derived from an EMBL/GenBank/DDBJ whole genome shotgun (WGS) entry which is preliminary data.</text>
</comment>
<protein>
    <submittedName>
        <fullName evidence="13">Uncharacterized protein</fullName>
    </submittedName>
</protein>
<dbReference type="GO" id="GO:0003682">
    <property type="term" value="F:chromatin binding"/>
    <property type="evidence" value="ECO:0007669"/>
    <property type="project" value="InterPro"/>
</dbReference>
<dbReference type="PANTHER" id="PTHR47672:SF1">
    <property type="entry name" value="E3 UBIQUITIN-PROTEIN LIGASE SNT2"/>
    <property type="match status" value="1"/>
</dbReference>
<feature type="compositionally biased region" description="Basic and acidic residues" evidence="7">
    <location>
        <begin position="605"/>
        <end position="634"/>
    </location>
</feature>
<dbReference type="PROSITE" id="PS50016">
    <property type="entry name" value="ZF_PHD_2"/>
    <property type="match status" value="2"/>
</dbReference>
<dbReference type="InterPro" id="IPR029617">
    <property type="entry name" value="Snt2"/>
</dbReference>
<dbReference type="SMART" id="SM00717">
    <property type="entry name" value="SANT"/>
    <property type="match status" value="1"/>
</dbReference>
<dbReference type="EMBL" id="JAAECE010000013">
    <property type="protein sequence ID" value="KAF1796233.1"/>
    <property type="molecule type" value="Genomic_DNA"/>
</dbReference>
<keyword evidence="5" id="KW-0539">Nucleus</keyword>
<dbReference type="InterPro" id="IPR001025">
    <property type="entry name" value="BAH_dom"/>
</dbReference>
<evidence type="ECO:0000259" key="8">
    <source>
        <dbReference type="PROSITE" id="PS50016"/>
    </source>
</evidence>
<evidence type="ECO:0000256" key="4">
    <source>
        <dbReference type="ARBA" id="ARBA00023125"/>
    </source>
</evidence>
<evidence type="ECO:0000256" key="1">
    <source>
        <dbReference type="ARBA" id="ARBA00022723"/>
    </source>
</evidence>
<feature type="compositionally biased region" description="Polar residues" evidence="7">
    <location>
        <begin position="589"/>
        <end position="602"/>
    </location>
</feature>
<reference evidence="13 14" key="1">
    <citation type="submission" date="2019-09" db="EMBL/GenBank/DDBJ databases">
        <authorList>
            <consortium name="DOE Joint Genome Institute"/>
            <person name="Mondo S.J."/>
            <person name="Navarro-Mendoza M.I."/>
            <person name="Perez-Arques C."/>
            <person name="Panchal S."/>
            <person name="Nicolas F.E."/>
            <person name="Ganguly P."/>
            <person name="Pangilinan J."/>
            <person name="Grigoriev I."/>
            <person name="Heitman J."/>
            <person name="Sanya K."/>
            <person name="Garre V."/>
        </authorList>
    </citation>
    <scope>NUCLEOTIDE SEQUENCE [LARGE SCALE GENOMIC DNA]</scope>
    <source>
        <strain evidence="13 14">MU402</strain>
    </source>
</reference>
<feature type="domain" description="ELM2" evidence="11">
    <location>
        <begin position="294"/>
        <end position="413"/>
    </location>
</feature>
<feature type="domain" description="BAH" evidence="10">
    <location>
        <begin position="19"/>
        <end position="135"/>
    </location>
</feature>
<feature type="domain" description="PHD-type" evidence="8">
    <location>
        <begin position="637"/>
        <end position="687"/>
    </location>
</feature>
<dbReference type="SUPFAM" id="SSF57903">
    <property type="entry name" value="FYVE/PHD zinc finger"/>
    <property type="match status" value="2"/>
</dbReference>
<feature type="region of interest" description="Disordered" evidence="7">
    <location>
        <begin position="229"/>
        <end position="262"/>
    </location>
</feature>
<dbReference type="PROSITE" id="PS50114">
    <property type="entry name" value="GATA_ZN_FINGER_2"/>
    <property type="match status" value="1"/>
</dbReference>
<dbReference type="GO" id="GO:0008270">
    <property type="term" value="F:zinc ion binding"/>
    <property type="evidence" value="ECO:0007669"/>
    <property type="project" value="UniProtKB-KW"/>
</dbReference>
<dbReference type="GO" id="GO:0006355">
    <property type="term" value="P:regulation of DNA-templated transcription"/>
    <property type="evidence" value="ECO:0007669"/>
    <property type="project" value="InterPro"/>
</dbReference>
<evidence type="ECO:0000313" key="13">
    <source>
        <dbReference type="EMBL" id="KAF1796233.1"/>
    </source>
</evidence>
<feature type="compositionally biased region" description="Pro residues" evidence="7">
    <location>
        <begin position="891"/>
        <end position="902"/>
    </location>
</feature>
<proteinExistence type="predicted"/>
<feature type="domain" description="PHD-type" evidence="8">
    <location>
        <begin position="172"/>
        <end position="224"/>
    </location>
</feature>
<dbReference type="InterPro" id="IPR001005">
    <property type="entry name" value="SANT/Myb"/>
</dbReference>
<feature type="domain" description="GATA-type" evidence="9">
    <location>
        <begin position="528"/>
        <end position="581"/>
    </location>
</feature>
<evidence type="ECO:0000256" key="2">
    <source>
        <dbReference type="ARBA" id="ARBA00022771"/>
    </source>
</evidence>
<dbReference type="Gene3D" id="2.30.30.490">
    <property type="match status" value="1"/>
</dbReference>
<dbReference type="InterPro" id="IPR009057">
    <property type="entry name" value="Homeodomain-like_sf"/>
</dbReference>
<dbReference type="Gene3D" id="1.10.10.60">
    <property type="entry name" value="Homeodomain-like"/>
    <property type="match status" value="1"/>
</dbReference>
<dbReference type="SMART" id="SM00249">
    <property type="entry name" value="PHD"/>
    <property type="match status" value="3"/>
</dbReference>
<dbReference type="SMART" id="SM00401">
    <property type="entry name" value="ZnF_GATA"/>
    <property type="match status" value="1"/>
</dbReference>
<evidence type="ECO:0000259" key="9">
    <source>
        <dbReference type="PROSITE" id="PS50114"/>
    </source>
</evidence>
<dbReference type="GO" id="GO:0048189">
    <property type="term" value="C:Lid2 complex"/>
    <property type="evidence" value="ECO:0007669"/>
    <property type="project" value="TreeGrafter"/>
</dbReference>
<dbReference type="AlphaFoldDB" id="A0A8H4EWT3"/>
<evidence type="ECO:0000256" key="3">
    <source>
        <dbReference type="ARBA" id="ARBA00022833"/>
    </source>
</evidence>
<evidence type="ECO:0000256" key="6">
    <source>
        <dbReference type="PROSITE-ProRule" id="PRU00094"/>
    </source>
</evidence>
<dbReference type="InterPro" id="IPR011011">
    <property type="entry name" value="Znf_FYVE_PHD"/>
</dbReference>
<dbReference type="Pfam" id="PF01426">
    <property type="entry name" value="BAH"/>
    <property type="match status" value="1"/>
</dbReference>
<dbReference type="Gene3D" id="3.30.40.10">
    <property type="entry name" value="Zinc/RING finger domain, C3HC4 (zinc finger)"/>
    <property type="match status" value="2"/>
</dbReference>
<dbReference type="InterPro" id="IPR001965">
    <property type="entry name" value="Znf_PHD"/>
</dbReference>
<evidence type="ECO:0000259" key="12">
    <source>
        <dbReference type="PROSITE" id="PS51293"/>
    </source>
</evidence>
<dbReference type="InterPro" id="IPR000949">
    <property type="entry name" value="ELM2_dom"/>
</dbReference>
<evidence type="ECO:0000259" key="10">
    <source>
        <dbReference type="PROSITE" id="PS51038"/>
    </source>
</evidence>
<feature type="compositionally biased region" description="Polar residues" evidence="7">
    <location>
        <begin position="310"/>
        <end position="319"/>
    </location>
</feature>
<evidence type="ECO:0000256" key="7">
    <source>
        <dbReference type="SAM" id="MobiDB-lite"/>
    </source>
</evidence>
<dbReference type="SUPFAM" id="SSF57716">
    <property type="entry name" value="Glucocorticoid receptor-like (DNA-binding domain)"/>
    <property type="match status" value="1"/>
</dbReference>
<dbReference type="InterPro" id="IPR043151">
    <property type="entry name" value="BAH_sf"/>
</dbReference>
<dbReference type="CDD" id="cd00202">
    <property type="entry name" value="ZnF_GATA"/>
    <property type="match status" value="1"/>
</dbReference>
<dbReference type="FunFam" id="1.10.10.60:FF:000012">
    <property type="entry name" value="Metastasis-associated 1 family, member 3"/>
    <property type="match status" value="1"/>
</dbReference>
<organism evidence="13 14">
    <name type="scientific">Mucor circinelloides f. lusitanicus</name>
    <name type="common">Mucor racemosus var. lusitanicus</name>
    <dbReference type="NCBI Taxonomy" id="29924"/>
    <lineage>
        <taxon>Eukaryota</taxon>
        <taxon>Fungi</taxon>
        <taxon>Fungi incertae sedis</taxon>
        <taxon>Mucoromycota</taxon>
        <taxon>Mucoromycotina</taxon>
        <taxon>Mucoromycetes</taxon>
        <taxon>Mucorales</taxon>
        <taxon>Mucorineae</taxon>
        <taxon>Mucoraceae</taxon>
        <taxon>Mucor</taxon>
    </lineage>
</organism>
<feature type="compositionally biased region" description="Low complexity" evidence="7">
    <location>
        <begin position="903"/>
        <end position="915"/>
    </location>
</feature>
<dbReference type="InterPro" id="IPR000679">
    <property type="entry name" value="Znf_GATA"/>
</dbReference>
<dbReference type="InterPro" id="IPR017884">
    <property type="entry name" value="SANT_dom"/>
</dbReference>
<dbReference type="SMART" id="SM00439">
    <property type="entry name" value="BAH"/>
    <property type="match status" value="1"/>
</dbReference>
<keyword evidence="2 6" id="KW-0863">Zinc-finger</keyword>
<dbReference type="PROSITE" id="PS51156">
    <property type="entry name" value="ELM2"/>
    <property type="match status" value="1"/>
</dbReference>
<feature type="region of interest" description="Disordered" evidence="7">
    <location>
        <begin position="309"/>
        <end position="357"/>
    </location>
</feature>
<dbReference type="PANTHER" id="PTHR47672">
    <property type="entry name" value="E3 UBIQUITIN-PROTEIN LIGASE SNT2"/>
    <property type="match status" value="1"/>
</dbReference>
<dbReference type="InterPro" id="IPR013088">
    <property type="entry name" value="Znf_NHR/GATA"/>
</dbReference>
<keyword evidence="4" id="KW-0238">DNA-binding</keyword>
<sequence>MSNINTTHRITETGFHDGTTLYINDHVYLAPDLVGEPYTIGRVMEFCTSHTRKGLHVRIARFIRMKDISNSKTTDSNLLMATMHSFVYPVSFVCGKCTVMHKHYVSNTDEYRKQPDHFYYSQLNDRYSQRVYDVVPCETVQNVHIDILEALKSRYQFIAVEEGKAAELTMVRTTCCVCQQWCSSALSVKCVACHKSFHMSCLNPPLAQKFPKGFVWQCAGCTGQDQLAPENSIDSVSSRTRSSSKPSTTTTTNKEKGPQKQPIKMTNMWPFRCFDENTTVADILDVNDSIYPRAKSRIGTKYEADLPDIISSSRPSRQTFSDRDDVVPSSPPRSSGPTSSMRPARGTDASVTIISQPGNLSESKIDEYMDSVKQLKNIPLPRHSSDLMDRALQELAANNYNTDIAYESMSKMTGDDFKHIVQWSPQEVNAFEQSIREHGHDFNHVKAAVKTKAMADIVRYFYQWKKTDRYEPVYSEWTKLHQPRKEFKRFPRDLEREAEEEARLEKDGKAAAEQGESPDFTIIMPKQSTTYHQCMNCYTKQSQIWRRSPFDFNRKGKIVDKVLCNDCGVYWLKYAMTKPISSAIRTANKASSSASNDITSNRLPLAEDTHTDKSNEHSDSREEQSKQDKEEHLEFDPSPCTICNLMSGPENSLYTCYSCGMSVHHDCYGVANKAEHIGWRCDPCQNKEKPVHVSCAVFMPEARFVSSSTLSPVEYIGCVSPARAYAQCTLCYEERGACVACPQCSETMHVQCAVENDYRLLFEILPDPAEKHGFPLDFPTIPAGLFGPNSAAGVMIPQVVCPIHSIRGKQVVQIDQRTADEARESALHVFCNRFKRVSSNSTPAMRRNLAFSAYIYPRRSARKIPSALDALVNSLVMDASLSSSAGSNPSRPNPPRPNPPRSRPTLTSFLSSSSSRTCSRCPAKVSPIWYSVGTAPSSIERVCYRCNSKEQQLNQQHEE</sequence>
<feature type="region of interest" description="Disordered" evidence="7">
    <location>
        <begin position="589"/>
        <end position="634"/>
    </location>
</feature>
<dbReference type="Pfam" id="PF00628">
    <property type="entry name" value="PHD"/>
    <property type="match status" value="1"/>
</dbReference>
<gene>
    <name evidence="13" type="ORF">FB192DRAFT_1467005</name>
</gene>
<feature type="compositionally biased region" description="Low complexity" evidence="7">
    <location>
        <begin position="237"/>
        <end position="252"/>
    </location>
</feature>
<dbReference type="Pfam" id="PF13831">
    <property type="entry name" value="PHD_2"/>
    <property type="match status" value="1"/>
</dbReference>
<feature type="compositionally biased region" description="Low complexity" evidence="7">
    <location>
        <begin position="332"/>
        <end position="343"/>
    </location>
</feature>
<accession>A0A8H4EWT3</accession>
<dbReference type="GO" id="GO:0043565">
    <property type="term" value="F:sequence-specific DNA binding"/>
    <property type="evidence" value="ECO:0007669"/>
    <property type="project" value="InterPro"/>
</dbReference>
<dbReference type="GO" id="GO:0004842">
    <property type="term" value="F:ubiquitin-protein transferase activity"/>
    <property type="evidence" value="ECO:0007669"/>
    <property type="project" value="TreeGrafter"/>
</dbReference>
<dbReference type="InterPro" id="IPR019787">
    <property type="entry name" value="Znf_PHD-finger"/>
</dbReference>
<dbReference type="Pfam" id="PF13832">
    <property type="entry name" value="zf-HC5HC2H_2"/>
    <property type="match status" value="1"/>
</dbReference>
<dbReference type="Gene3D" id="3.30.50.10">
    <property type="entry name" value="Erythroid Transcription Factor GATA-1, subunit A"/>
    <property type="match status" value="1"/>
</dbReference>
<evidence type="ECO:0000256" key="5">
    <source>
        <dbReference type="ARBA" id="ARBA00023242"/>
    </source>
</evidence>
<name>A0A8H4EWT3_MUCCL</name>
<dbReference type="InterPro" id="IPR013083">
    <property type="entry name" value="Znf_RING/FYVE/PHD"/>
</dbReference>
<dbReference type="SUPFAM" id="SSF46689">
    <property type="entry name" value="Homeodomain-like"/>
    <property type="match status" value="1"/>
</dbReference>
<evidence type="ECO:0000313" key="14">
    <source>
        <dbReference type="Proteomes" id="UP000469890"/>
    </source>
</evidence>
<feature type="domain" description="SANT" evidence="12">
    <location>
        <begin position="418"/>
        <end position="469"/>
    </location>
</feature>
<dbReference type="PROSITE" id="PS51038">
    <property type="entry name" value="BAH"/>
    <property type="match status" value="1"/>
</dbReference>
<dbReference type="Proteomes" id="UP000469890">
    <property type="component" value="Unassembled WGS sequence"/>
</dbReference>
<keyword evidence="1" id="KW-0479">Metal-binding</keyword>
<evidence type="ECO:0000259" key="11">
    <source>
        <dbReference type="PROSITE" id="PS51156"/>
    </source>
</evidence>
<dbReference type="GO" id="GO:0036205">
    <property type="term" value="P:histone catabolic process"/>
    <property type="evidence" value="ECO:0007669"/>
    <property type="project" value="TreeGrafter"/>
</dbReference>
<keyword evidence="3" id="KW-0862">Zinc</keyword>